<proteinExistence type="predicted"/>
<dbReference type="PANTHER" id="PTHR46093">
    <property type="entry name" value="ACYL-COA-BINDING DOMAIN-CONTAINING PROTEIN 5"/>
    <property type="match status" value="1"/>
</dbReference>
<keyword evidence="1" id="KW-0880">Kelch repeat</keyword>
<dbReference type="PANTHER" id="PTHR46093:SF18">
    <property type="entry name" value="FIBRONECTIN TYPE-III DOMAIN-CONTAINING PROTEIN"/>
    <property type="match status" value="1"/>
</dbReference>
<dbReference type="SUPFAM" id="SSF50965">
    <property type="entry name" value="Galactose oxidase, central domain"/>
    <property type="match status" value="2"/>
</dbReference>
<gene>
    <name evidence="4" type="ORF">GNI_004060</name>
</gene>
<dbReference type="eggNOG" id="KOG0379">
    <property type="taxonomic scope" value="Eukaryota"/>
</dbReference>
<dbReference type="InterPro" id="IPR015915">
    <property type="entry name" value="Kelch-typ_b-propeller"/>
</dbReference>
<evidence type="ECO:0000256" key="2">
    <source>
        <dbReference type="ARBA" id="ARBA00022737"/>
    </source>
</evidence>
<dbReference type="OrthoDB" id="10251809at2759"/>
<feature type="region of interest" description="Disordered" evidence="3">
    <location>
        <begin position="196"/>
        <end position="263"/>
    </location>
</feature>
<evidence type="ECO:0000313" key="4">
    <source>
        <dbReference type="EMBL" id="EZG88610.1"/>
    </source>
</evidence>
<organism evidence="4 5">
    <name type="scientific">Gregarina niphandrodes</name>
    <name type="common">Septate eugregarine</name>
    <dbReference type="NCBI Taxonomy" id="110365"/>
    <lineage>
        <taxon>Eukaryota</taxon>
        <taxon>Sar</taxon>
        <taxon>Alveolata</taxon>
        <taxon>Apicomplexa</taxon>
        <taxon>Conoidasida</taxon>
        <taxon>Gregarinasina</taxon>
        <taxon>Eugregarinorida</taxon>
        <taxon>Gregarinidae</taxon>
        <taxon>Gregarina</taxon>
    </lineage>
</organism>
<keyword evidence="5" id="KW-1185">Reference proteome</keyword>
<dbReference type="GeneID" id="22910407"/>
<keyword evidence="2" id="KW-0677">Repeat</keyword>
<evidence type="ECO:0000313" key="5">
    <source>
        <dbReference type="Proteomes" id="UP000019763"/>
    </source>
</evidence>
<feature type="compositionally biased region" description="Polar residues" evidence="3">
    <location>
        <begin position="30"/>
        <end position="58"/>
    </location>
</feature>
<protein>
    <submittedName>
        <fullName evidence="4">Kelch repeat protein</fullName>
    </submittedName>
</protein>
<feature type="region of interest" description="Disordered" evidence="3">
    <location>
        <begin position="121"/>
        <end position="141"/>
    </location>
</feature>
<dbReference type="VEuPathDB" id="CryptoDB:GNI_004060"/>
<feature type="compositionally biased region" description="Basic and acidic residues" evidence="3">
    <location>
        <begin position="196"/>
        <end position="205"/>
    </location>
</feature>
<dbReference type="InterPro" id="IPR011043">
    <property type="entry name" value="Gal_Oxase/kelch_b-propeller"/>
</dbReference>
<evidence type="ECO:0000256" key="3">
    <source>
        <dbReference type="SAM" id="MobiDB-lite"/>
    </source>
</evidence>
<feature type="region of interest" description="Disordered" evidence="3">
    <location>
        <begin position="1"/>
        <end position="58"/>
    </location>
</feature>
<reference evidence="4" key="1">
    <citation type="submission" date="2013-12" db="EMBL/GenBank/DDBJ databases">
        <authorList>
            <person name="Omoto C.K."/>
            <person name="Sibley D."/>
            <person name="Venepally P."/>
            <person name="Hadjithomas M."/>
            <person name="Karamycheva S."/>
            <person name="Brunk B."/>
            <person name="Roos D."/>
            <person name="Caler E."/>
            <person name="Lorenzi H."/>
        </authorList>
    </citation>
    <scope>NUCLEOTIDE SEQUENCE</scope>
</reference>
<dbReference type="RefSeq" id="XP_011128545.1">
    <property type="nucleotide sequence ID" value="XM_011130243.1"/>
</dbReference>
<dbReference type="AlphaFoldDB" id="A0A023BDH9"/>
<name>A0A023BDH9_GRENI</name>
<dbReference type="Proteomes" id="UP000019763">
    <property type="component" value="Unassembled WGS sequence"/>
</dbReference>
<dbReference type="Gene3D" id="2.120.10.80">
    <property type="entry name" value="Kelch-type beta propeller"/>
    <property type="match status" value="2"/>
</dbReference>
<feature type="compositionally biased region" description="Basic and acidic residues" evidence="3">
    <location>
        <begin position="661"/>
        <end position="672"/>
    </location>
</feature>
<dbReference type="EMBL" id="AFNH02000033">
    <property type="protein sequence ID" value="EZG88610.1"/>
    <property type="molecule type" value="Genomic_DNA"/>
</dbReference>
<feature type="region of interest" description="Disordered" evidence="3">
    <location>
        <begin position="650"/>
        <end position="674"/>
    </location>
</feature>
<accession>A0A023BDH9</accession>
<feature type="compositionally biased region" description="Low complexity" evidence="3">
    <location>
        <begin position="16"/>
        <end position="27"/>
    </location>
</feature>
<dbReference type="Pfam" id="PF24681">
    <property type="entry name" value="Kelch_KLHDC2_KLHL20_DRC7"/>
    <property type="match status" value="1"/>
</dbReference>
<comment type="caution">
    <text evidence="4">The sequence shown here is derived from an EMBL/GenBank/DDBJ whole genome shotgun (WGS) entry which is preliminary data.</text>
</comment>
<sequence>MSFQPLLWSQRDDDIPSSLDSSISPPLVSRQPSLRSSLEPQTIAPQSSSQNTDSKTTTFADHETADHETADLPGSAHTPVALHSLKQFMEAPLPMQVFQRYIRSRKATANQVMTCETLTHEAPTDSQPDASSLIGDKGDESEPGGHLFIARFLHPASHQVGRVRGWKSARRLMPCVARNWVKFHLNPDLDHQELGRQEWNRREPEGYEVDGPRSCGNRSGEYQGPDRYQGEDHVPLGTNGTRSEAPSSEMFGGSTGECPPPDRWAASSEELSFRHSELSFRHSELSFRRSELSFHESPRWGVGGGRFMAGGHRERRSVVVGLATAYVASSIYAFGGCSRAPGDTELRYLDLDRGEWRPVGVGRNSPLPCSRWGHSMVGYRDQFLVLFGGDSAHGHLNDLWTFDLRGEDLQKEDLREKDFWGKDIGEDIGENMRGQKAVWTRHAYHSDPPAPRSLHSAAVWRNFLVVFGGSNGAVVFNDLWLYDLDCGLWAEVIPSTVLPTESILAEMELGVPFTPMALTIPSLDAGDSRRGNRRGWPSERAGQVACVHRDWLYIFGGACWGEIYNEVWRISLVDAKMLTRTRRPPLPWSVSRSWELVSTMGPDPSAKTRHAGTVVGDNRWMMYGGRDCQLSTLDLNTLRWTTEHLYTSTMDPDGWGPDGSDPDRSDPDRLDPGWRQPAAVKEVAPEQRKTWWTAPEILRKRSRLHGHSVSYDNRRGILVVLGGCDGGLVEADNTILVKGTSWTAVALYQLRPCASRAPPGSVARLLADHFNIIGVGIISFL</sequence>
<evidence type="ECO:0000256" key="1">
    <source>
        <dbReference type="ARBA" id="ARBA00022441"/>
    </source>
</evidence>